<reference evidence="2" key="1">
    <citation type="submission" date="2015-01" db="EMBL/GenBank/DDBJ databases">
        <authorList>
            <person name="Aksoy S."/>
            <person name="Warren W."/>
            <person name="Wilson R.K."/>
        </authorList>
    </citation>
    <scope>NUCLEOTIDE SEQUENCE [LARGE SCALE GENOMIC DNA]</scope>
    <source>
        <strain evidence="2">IAEA</strain>
    </source>
</reference>
<dbReference type="AlphaFoldDB" id="A0A1B0BHE5"/>
<organism evidence="1 2">
    <name type="scientific">Glossina palpalis gambiensis</name>
    <dbReference type="NCBI Taxonomy" id="67801"/>
    <lineage>
        <taxon>Eukaryota</taxon>
        <taxon>Metazoa</taxon>
        <taxon>Ecdysozoa</taxon>
        <taxon>Arthropoda</taxon>
        <taxon>Hexapoda</taxon>
        <taxon>Insecta</taxon>
        <taxon>Pterygota</taxon>
        <taxon>Neoptera</taxon>
        <taxon>Endopterygota</taxon>
        <taxon>Diptera</taxon>
        <taxon>Brachycera</taxon>
        <taxon>Muscomorpha</taxon>
        <taxon>Hippoboscoidea</taxon>
        <taxon>Glossinidae</taxon>
        <taxon>Glossina</taxon>
    </lineage>
</organism>
<protein>
    <submittedName>
        <fullName evidence="1">Uncharacterized protein</fullName>
    </submittedName>
</protein>
<keyword evidence="2" id="KW-1185">Reference proteome</keyword>
<evidence type="ECO:0000313" key="2">
    <source>
        <dbReference type="Proteomes" id="UP000092460"/>
    </source>
</evidence>
<dbReference type="VEuPathDB" id="VectorBase:GPPI030138"/>
<proteinExistence type="predicted"/>
<accession>A0A1B0BHE5</accession>
<reference evidence="1" key="2">
    <citation type="submission" date="2020-05" db="UniProtKB">
        <authorList>
            <consortium name="EnsemblMetazoa"/>
        </authorList>
    </citation>
    <scope>IDENTIFICATION</scope>
    <source>
        <strain evidence="1">IAEA</strain>
    </source>
</reference>
<dbReference type="Proteomes" id="UP000092460">
    <property type="component" value="Unassembled WGS sequence"/>
</dbReference>
<evidence type="ECO:0000313" key="1">
    <source>
        <dbReference type="EnsemblMetazoa" id="GPPI030138-PA"/>
    </source>
</evidence>
<dbReference type="EMBL" id="JXJN01014307">
    <property type="status" value="NOT_ANNOTATED_CDS"/>
    <property type="molecule type" value="Genomic_DNA"/>
</dbReference>
<sequence>MKPCDNCSRFKDRGCCAEYLCYRYAHTKRWWHNTPAVTVITIKNQCYYNLYSHNVLSEQKDTLELIPQHNKIILKFPVLKVLKLMLYSFYHTACNTRIQVVAVTAFKIIPLIIMCGCPVNSFTSTLQGIRRICIT</sequence>
<name>A0A1B0BHE5_9MUSC</name>
<dbReference type="EnsemblMetazoa" id="GPPI030138-RA">
    <property type="protein sequence ID" value="GPPI030138-PA"/>
    <property type="gene ID" value="GPPI030138"/>
</dbReference>